<dbReference type="AlphaFoldDB" id="A0A6S7KFD8"/>
<dbReference type="InterPro" id="IPR036691">
    <property type="entry name" value="Endo/exonu/phosph_ase_sf"/>
</dbReference>
<accession>A0A6S7KFD8</accession>
<evidence type="ECO:0000313" key="2">
    <source>
        <dbReference type="Proteomes" id="UP001152795"/>
    </source>
</evidence>
<dbReference type="SUPFAM" id="SSF56219">
    <property type="entry name" value="DNase I-like"/>
    <property type="match status" value="1"/>
</dbReference>
<keyword evidence="1" id="KW-0808">Transferase</keyword>
<proteinExistence type="predicted"/>
<gene>
    <name evidence="1" type="ORF">PACLA_8A042418</name>
</gene>
<name>A0A6S7KFD8_PARCT</name>
<dbReference type="Gene3D" id="3.60.10.10">
    <property type="entry name" value="Endonuclease/exonuclease/phosphatase"/>
    <property type="match status" value="1"/>
</dbReference>
<reference evidence="1" key="1">
    <citation type="submission" date="2020-04" db="EMBL/GenBank/DDBJ databases">
        <authorList>
            <person name="Alioto T."/>
            <person name="Alioto T."/>
            <person name="Gomez Garrido J."/>
        </authorList>
    </citation>
    <scope>NUCLEOTIDE SEQUENCE</scope>
    <source>
        <strain evidence="1">A484AB</strain>
    </source>
</reference>
<dbReference type="PANTHER" id="PTHR33395">
    <property type="entry name" value="TRANSCRIPTASE, PUTATIVE-RELATED-RELATED"/>
    <property type="match status" value="1"/>
</dbReference>
<keyword evidence="1" id="KW-0695">RNA-directed DNA polymerase</keyword>
<keyword evidence="2" id="KW-1185">Reference proteome</keyword>
<sequence length="227" mass="26160">MKPILVAGVYRPPDTNMATDSKLEDILSQGYFEGKEFYALGDLNINIHDPSAMNHQLVQGLHAMSMTQLVNVTTRPASNTCLDHIWCTTEDNIVRISVPQIGLSDHFPVCFIRKFNGGLCREKSHLTIKYRCFKMFDSAKFIKDLENVPWQKLAAIDTDPDAALDTFERLFNDVINDHAPMKEKRVKLWRQPPWMKPEILSKMKKRDRLLKEAINVSGKVNRNTEEW</sequence>
<dbReference type="GO" id="GO:0003964">
    <property type="term" value="F:RNA-directed DNA polymerase activity"/>
    <property type="evidence" value="ECO:0007669"/>
    <property type="project" value="UniProtKB-KW"/>
</dbReference>
<evidence type="ECO:0000313" key="1">
    <source>
        <dbReference type="EMBL" id="CAB4042658.1"/>
    </source>
</evidence>
<dbReference type="EMBL" id="CACRXK020030565">
    <property type="protein sequence ID" value="CAB4042658.1"/>
    <property type="molecule type" value="Genomic_DNA"/>
</dbReference>
<dbReference type="PANTHER" id="PTHR33395:SF22">
    <property type="entry name" value="REVERSE TRANSCRIPTASE DOMAIN-CONTAINING PROTEIN"/>
    <property type="match status" value="1"/>
</dbReference>
<dbReference type="Proteomes" id="UP001152795">
    <property type="component" value="Unassembled WGS sequence"/>
</dbReference>
<organism evidence="1 2">
    <name type="scientific">Paramuricea clavata</name>
    <name type="common">Red gorgonian</name>
    <name type="synonym">Violescent sea-whip</name>
    <dbReference type="NCBI Taxonomy" id="317549"/>
    <lineage>
        <taxon>Eukaryota</taxon>
        <taxon>Metazoa</taxon>
        <taxon>Cnidaria</taxon>
        <taxon>Anthozoa</taxon>
        <taxon>Octocorallia</taxon>
        <taxon>Malacalcyonacea</taxon>
        <taxon>Plexauridae</taxon>
        <taxon>Paramuricea</taxon>
    </lineage>
</organism>
<comment type="caution">
    <text evidence="1">The sequence shown here is derived from an EMBL/GenBank/DDBJ whole genome shotgun (WGS) entry which is preliminary data.</text>
</comment>
<protein>
    <submittedName>
        <fullName evidence="1">RNA-directed DNA polymerase from mobile element jockey</fullName>
    </submittedName>
</protein>
<dbReference type="OrthoDB" id="445826at2759"/>
<keyword evidence="1" id="KW-0548">Nucleotidyltransferase</keyword>
<dbReference type="GO" id="GO:0031012">
    <property type="term" value="C:extracellular matrix"/>
    <property type="evidence" value="ECO:0007669"/>
    <property type="project" value="TreeGrafter"/>
</dbReference>